<dbReference type="GO" id="GO:0005829">
    <property type="term" value="C:cytosol"/>
    <property type="evidence" value="ECO:0007669"/>
    <property type="project" value="TreeGrafter"/>
</dbReference>
<dbReference type="AlphaFoldDB" id="A0A7C4FFS5"/>
<dbReference type="PANTHER" id="PTHR43418">
    <property type="entry name" value="MULTIFUNCTIONAL TRYPTOPHAN BIOSYNTHESIS PROTEIN-RELATED"/>
    <property type="match status" value="1"/>
</dbReference>
<dbReference type="EC" id="4.1.3.27" evidence="2"/>
<dbReference type="InterPro" id="IPR017926">
    <property type="entry name" value="GATASE"/>
</dbReference>
<evidence type="ECO:0000256" key="6">
    <source>
        <dbReference type="ARBA" id="ARBA00047683"/>
    </source>
</evidence>
<evidence type="ECO:0000256" key="2">
    <source>
        <dbReference type="ARBA" id="ARBA00012266"/>
    </source>
</evidence>
<accession>A0A7C4FFS5</accession>
<dbReference type="InterPro" id="IPR029062">
    <property type="entry name" value="Class_I_gatase-like"/>
</dbReference>
<dbReference type="PROSITE" id="PS51273">
    <property type="entry name" value="GATASE_TYPE_1"/>
    <property type="match status" value="1"/>
</dbReference>
<feature type="domain" description="Glutamine amidotransferase" evidence="7">
    <location>
        <begin position="5"/>
        <end position="190"/>
    </location>
</feature>
<proteinExistence type="predicted"/>
<dbReference type="Gene3D" id="3.40.50.880">
    <property type="match status" value="1"/>
</dbReference>
<dbReference type="PRINTS" id="PR00099">
    <property type="entry name" value="CPSGATASE"/>
</dbReference>
<organism evidence="8">
    <name type="scientific">Ignisphaera aggregans</name>
    <dbReference type="NCBI Taxonomy" id="334771"/>
    <lineage>
        <taxon>Archaea</taxon>
        <taxon>Thermoproteota</taxon>
        <taxon>Thermoprotei</taxon>
        <taxon>Desulfurococcales</taxon>
        <taxon>Desulfurococcaceae</taxon>
        <taxon>Ignisphaera</taxon>
    </lineage>
</organism>
<evidence type="ECO:0000256" key="1">
    <source>
        <dbReference type="ARBA" id="ARBA00004873"/>
    </source>
</evidence>
<name>A0A7C4FFS5_9CREN</name>
<sequence length="193" mass="21321">MDVTLIIDNYDSFVYNIVQIVAEFGTTPIVMRNDELTLSLIERINPDRIIISPGPGTPEKPEDVGVSLEVVKSFAGKVPILGICLGHQVIGYAFGARIRRAKSVLHGKIDRVKILRQNKIFIGLPSEIDATRYNSLVVDMPPPILTVDAISLTDGEIMAISHVEQPIFGVQFHPESIGTSYGRRILKNFLDIV</sequence>
<evidence type="ECO:0000256" key="5">
    <source>
        <dbReference type="ARBA" id="ARBA00023141"/>
    </source>
</evidence>
<comment type="pathway">
    <text evidence="1">Amino-acid biosynthesis; L-tryptophan biosynthesis; L-tryptophan from chorismate: step 1/5.</text>
</comment>
<evidence type="ECO:0000259" key="7">
    <source>
        <dbReference type="Pfam" id="PF00117"/>
    </source>
</evidence>
<dbReference type="SUPFAM" id="SSF52317">
    <property type="entry name" value="Class I glutamine amidotransferase-like"/>
    <property type="match status" value="1"/>
</dbReference>
<dbReference type="CDD" id="cd01743">
    <property type="entry name" value="GATase1_Anthranilate_Synthase"/>
    <property type="match status" value="1"/>
</dbReference>
<protein>
    <recommendedName>
        <fullName evidence="2">anthranilate synthase</fullName>
        <ecNumber evidence="2">4.1.3.27</ecNumber>
    </recommendedName>
</protein>
<comment type="catalytic activity">
    <reaction evidence="6">
        <text>chorismate + L-glutamine = anthranilate + pyruvate + L-glutamate + H(+)</text>
        <dbReference type="Rhea" id="RHEA:21732"/>
        <dbReference type="ChEBI" id="CHEBI:15361"/>
        <dbReference type="ChEBI" id="CHEBI:15378"/>
        <dbReference type="ChEBI" id="CHEBI:16567"/>
        <dbReference type="ChEBI" id="CHEBI:29748"/>
        <dbReference type="ChEBI" id="CHEBI:29985"/>
        <dbReference type="ChEBI" id="CHEBI:58359"/>
        <dbReference type="EC" id="4.1.3.27"/>
    </reaction>
</comment>
<dbReference type="InterPro" id="IPR050472">
    <property type="entry name" value="Anth_synth/Amidotransfase"/>
</dbReference>
<keyword evidence="3" id="KW-0822">Tryptophan biosynthesis</keyword>
<keyword evidence="5" id="KW-0057">Aromatic amino acid biosynthesis</keyword>
<reference evidence="8" key="1">
    <citation type="journal article" date="2020" name="mSystems">
        <title>Genome- and Community-Level Interaction Insights into Carbon Utilization and Element Cycling Functions of Hydrothermarchaeota in Hydrothermal Sediment.</title>
        <authorList>
            <person name="Zhou Z."/>
            <person name="Liu Y."/>
            <person name="Xu W."/>
            <person name="Pan J."/>
            <person name="Luo Z.H."/>
            <person name="Li M."/>
        </authorList>
    </citation>
    <scope>NUCLEOTIDE SEQUENCE [LARGE SCALE GENOMIC DNA]</scope>
    <source>
        <strain evidence="8">SpSt-732</strain>
    </source>
</reference>
<dbReference type="PRINTS" id="PR00096">
    <property type="entry name" value="GATASE"/>
</dbReference>
<dbReference type="PANTHER" id="PTHR43418:SF4">
    <property type="entry name" value="MULTIFUNCTIONAL TRYPTOPHAN BIOSYNTHESIS PROTEIN"/>
    <property type="match status" value="1"/>
</dbReference>
<comment type="caution">
    <text evidence="8">The sequence shown here is derived from an EMBL/GenBank/DDBJ whole genome shotgun (WGS) entry which is preliminary data.</text>
</comment>
<dbReference type="GO" id="GO:0000162">
    <property type="term" value="P:L-tryptophan biosynthetic process"/>
    <property type="evidence" value="ECO:0007669"/>
    <property type="project" value="UniProtKB-KW"/>
</dbReference>
<dbReference type="FunFam" id="3.40.50.880:FF:000003">
    <property type="entry name" value="Anthranilate synthase component II"/>
    <property type="match status" value="1"/>
</dbReference>
<dbReference type="NCBIfam" id="TIGR00566">
    <property type="entry name" value="trpG_papA"/>
    <property type="match status" value="1"/>
</dbReference>
<keyword evidence="3" id="KW-0028">Amino-acid biosynthesis</keyword>
<keyword evidence="4" id="KW-0315">Glutamine amidotransferase</keyword>
<dbReference type="EMBL" id="DTFF01000043">
    <property type="protein sequence ID" value="HGI87743.1"/>
    <property type="molecule type" value="Genomic_DNA"/>
</dbReference>
<evidence type="ECO:0000313" key="8">
    <source>
        <dbReference type="EMBL" id="HGI87743.1"/>
    </source>
</evidence>
<dbReference type="InterPro" id="IPR006221">
    <property type="entry name" value="TrpG/PapA_dom"/>
</dbReference>
<dbReference type="GO" id="GO:0004049">
    <property type="term" value="F:anthranilate synthase activity"/>
    <property type="evidence" value="ECO:0007669"/>
    <property type="project" value="UniProtKB-EC"/>
</dbReference>
<evidence type="ECO:0000256" key="3">
    <source>
        <dbReference type="ARBA" id="ARBA00022822"/>
    </source>
</evidence>
<evidence type="ECO:0000256" key="4">
    <source>
        <dbReference type="ARBA" id="ARBA00022962"/>
    </source>
</evidence>
<dbReference type="Pfam" id="PF00117">
    <property type="entry name" value="GATase"/>
    <property type="match status" value="1"/>
</dbReference>
<dbReference type="PRINTS" id="PR00097">
    <property type="entry name" value="ANTSNTHASEII"/>
</dbReference>
<gene>
    <name evidence="8" type="ORF">ENV14_05045</name>
</gene>